<protein>
    <submittedName>
        <fullName evidence="2">Uncharacterized protein</fullName>
    </submittedName>
</protein>
<feature type="compositionally biased region" description="Low complexity" evidence="1">
    <location>
        <begin position="34"/>
        <end position="47"/>
    </location>
</feature>
<dbReference type="AlphaFoldDB" id="A0A2P2MTW5"/>
<sequence length="54" mass="6154">MSNQGTNHLKNTHGLSFTNASRRTIDTPPPPKKSIQFQFSQRSIQIRQSEKSLN</sequence>
<evidence type="ECO:0000256" key="1">
    <source>
        <dbReference type="SAM" id="MobiDB-lite"/>
    </source>
</evidence>
<accession>A0A2P2MTW5</accession>
<dbReference type="EMBL" id="GGEC01053181">
    <property type="protein sequence ID" value="MBX33665.1"/>
    <property type="molecule type" value="Transcribed_RNA"/>
</dbReference>
<organism evidence="2">
    <name type="scientific">Rhizophora mucronata</name>
    <name type="common">Asiatic mangrove</name>
    <dbReference type="NCBI Taxonomy" id="61149"/>
    <lineage>
        <taxon>Eukaryota</taxon>
        <taxon>Viridiplantae</taxon>
        <taxon>Streptophyta</taxon>
        <taxon>Embryophyta</taxon>
        <taxon>Tracheophyta</taxon>
        <taxon>Spermatophyta</taxon>
        <taxon>Magnoliopsida</taxon>
        <taxon>eudicotyledons</taxon>
        <taxon>Gunneridae</taxon>
        <taxon>Pentapetalae</taxon>
        <taxon>rosids</taxon>
        <taxon>fabids</taxon>
        <taxon>Malpighiales</taxon>
        <taxon>Rhizophoraceae</taxon>
        <taxon>Rhizophora</taxon>
    </lineage>
</organism>
<feature type="region of interest" description="Disordered" evidence="1">
    <location>
        <begin position="1"/>
        <end position="54"/>
    </location>
</feature>
<reference evidence="2" key="1">
    <citation type="submission" date="2018-02" db="EMBL/GenBank/DDBJ databases">
        <title>Rhizophora mucronata_Transcriptome.</title>
        <authorList>
            <person name="Meera S.P."/>
            <person name="Sreeshan A."/>
            <person name="Augustine A."/>
        </authorList>
    </citation>
    <scope>NUCLEOTIDE SEQUENCE</scope>
    <source>
        <tissue evidence="2">Leaf</tissue>
    </source>
</reference>
<name>A0A2P2MTW5_RHIMU</name>
<proteinExistence type="predicted"/>
<feature type="compositionally biased region" description="Polar residues" evidence="1">
    <location>
        <begin position="1"/>
        <end position="22"/>
    </location>
</feature>
<evidence type="ECO:0000313" key="2">
    <source>
        <dbReference type="EMBL" id="MBX33665.1"/>
    </source>
</evidence>